<proteinExistence type="inferred from homology"/>
<dbReference type="InterPro" id="IPR011707">
    <property type="entry name" value="Cu-oxidase-like_N"/>
</dbReference>
<dbReference type="Pfam" id="PF07732">
    <property type="entry name" value="Cu-oxidase_3"/>
    <property type="match status" value="1"/>
</dbReference>
<dbReference type="InterPro" id="IPR006311">
    <property type="entry name" value="TAT_signal"/>
</dbReference>
<dbReference type="RefSeq" id="WP_381031509.1">
    <property type="nucleotide sequence ID" value="NZ_JBHSNY010000023.1"/>
</dbReference>
<dbReference type="NCBIfam" id="TIGR01409">
    <property type="entry name" value="TAT_signal_seq"/>
    <property type="match status" value="1"/>
</dbReference>
<dbReference type="PANTHER" id="PTHR48267">
    <property type="entry name" value="CUPREDOXIN SUPERFAMILY PROTEIN"/>
    <property type="match status" value="1"/>
</dbReference>
<evidence type="ECO:0000259" key="4">
    <source>
        <dbReference type="Pfam" id="PF07732"/>
    </source>
</evidence>
<dbReference type="InterPro" id="IPR011706">
    <property type="entry name" value="Cu-oxidase_C"/>
</dbReference>
<evidence type="ECO:0000256" key="1">
    <source>
        <dbReference type="ARBA" id="ARBA00010609"/>
    </source>
</evidence>
<evidence type="ECO:0000256" key="2">
    <source>
        <dbReference type="SAM" id="SignalP"/>
    </source>
</evidence>
<organism evidence="5 6">
    <name type="scientific">Streptomyces bullii</name>
    <dbReference type="NCBI Taxonomy" id="349910"/>
    <lineage>
        <taxon>Bacteria</taxon>
        <taxon>Bacillati</taxon>
        <taxon>Actinomycetota</taxon>
        <taxon>Actinomycetes</taxon>
        <taxon>Kitasatosporales</taxon>
        <taxon>Streptomycetaceae</taxon>
        <taxon>Streptomyces</taxon>
    </lineage>
</organism>
<dbReference type="Gene3D" id="2.60.40.420">
    <property type="entry name" value="Cupredoxins - blue copper proteins"/>
    <property type="match status" value="3"/>
</dbReference>
<evidence type="ECO:0000259" key="3">
    <source>
        <dbReference type="Pfam" id="PF07731"/>
    </source>
</evidence>
<keyword evidence="2" id="KW-0732">Signal</keyword>
<dbReference type="EMBL" id="JBHSNY010000023">
    <property type="protein sequence ID" value="MFC5639475.1"/>
    <property type="molecule type" value="Genomic_DNA"/>
</dbReference>
<comment type="similarity">
    <text evidence="1">Belongs to the multicopper oxidase family.</text>
</comment>
<name>A0ABW0V4R7_9ACTN</name>
<evidence type="ECO:0000313" key="5">
    <source>
        <dbReference type="EMBL" id="MFC5639475.1"/>
    </source>
</evidence>
<dbReference type="PROSITE" id="PS51318">
    <property type="entry name" value="TAT"/>
    <property type="match status" value="1"/>
</dbReference>
<dbReference type="InterPro" id="IPR019546">
    <property type="entry name" value="TAT_signal_bac_arc"/>
</dbReference>
<dbReference type="InterPro" id="IPR045087">
    <property type="entry name" value="Cu-oxidase_fam"/>
</dbReference>
<protein>
    <submittedName>
        <fullName evidence="5">Multicopper oxidase family protein</fullName>
    </submittedName>
</protein>
<dbReference type="Pfam" id="PF07731">
    <property type="entry name" value="Cu-oxidase_2"/>
    <property type="match status" value="1"/>
</dbReference>
<comment type="caution">
    <text evidence="5">The sequence shown here is derived from an EMBL/GenBank/DDBJ whole genome shotgun (WGS) entry which is preliminary data.</text>
</comment>
<evidence type="ECO:0000313" key="6">
    <source>
        <dbReference type="Proteomes" id="UP001596154"/>
    </source>
</evidence>
<feature type="domain" description="Plastocyanin-like" evidence="3">
    <location>
        <begin position="395"/>
        <end position="503"/>
    </location>
</feature>
<dbReference type="InterPro" id="IPR008972">
    <property type="entry name" value="Cupredoxin"/>
</dbReference>
<dbReference type="PROSITE" id="PS51257">
    <property type="entry name" value="PROKAR_LIPOPROTEIN"/>
    <property type="match status" value="1"/>
</dbReference>
<feature type="chain" id="PRO_5046832204" evidence="2">
    <location>
        <begin position="21"/>
        <end position="504"/>
    </location>
</feature>
<feature type="signal peptide" evidence="2">
    <location>
        <begin position="1"/>
        <end position="20"/>
    </location>
</feature>
<feature type="domain" description="Plastocyanin-like" evidence="4">
    <location>
        <begin position="73"/>
        <end position="184"/>
    </location>
</feature>
<sequence>MTTSRRRFLGLAAGAGAAVAGCSISPSTSTGQLLPSRIALPRPFTVPLPSMPVLRPSTTDGRDVFDLVQRPTTLEVLPGARTDLLTYGGTFPGPLLETRSGRLAVVRHRNALDVPVSVHLHGGHTPSASDGYPTDLVRPGESRDYVYPMRQRAAMLWYHDHRMDFTGEQVYRGLLGVHLVRDDEEDVLPLPHSDREIVLAIVDRSFDEHGQLHYPSPDAGAGEHAHHHVDAPGVDDGHIEGVLGDVMLVNGAAWPVLEVDAARYRLRLLNGCSSRRLDLALDPPPTAGAMFTQVGSDGGLLATSVKHEHLVMAQAERFDVLVDFSKYPVGTQVTLRNRFGSGPMGAVMRFVVARRSGDDSAPADRLPDRLSEIEPLDTTGARVREWSFTRGEVHGKSGWVINGRPFDPEVMAATVPLGETEIWRFRTDLHHPVHVHLDPFQIIGRGTSQGPGPFDHGWKDTVDVRPAEHVDVAVRFTDYAGRYVIHCHNLEHEDRMMMAAFATV</sequence>
<accession>A0ABW0V4R7</accession>
<keyword evidence="6" id="KW-1185">Reference proteome</keyword>
<gene>
    <name evidence="5" type="ORF">ACFPZJ_38280</name>
</gene>
<reference evidence="6" key="1">
    <citation type="journal article" date="2019" name="Int. J. Syst. Evol. Microbiol.">
        <title>The Global Catalogue of Microorganisms (GCM) 10K type strain sequencing project: providing services to taxonomists for standard genome sequencing and annotation.</title>
        <authorList>
            <consortium name="The Broad Institute Genomics Platform"/>
            <consortium name="The Broad Institute Genome Sequencing Center for Infectious Disease"/>
            <person name="Wu L."/>
            <person name="Ma J."/>
        </authorList>
    </citation>
    <scope>NUCLEOTIDE SEQUENCE [LARGE SCALE GENOMIC DNA]</scope>
    <source>
        <strain evidence="6">CGMCC 4.7248</strain>
    </source>
</reference>
<dbReference type="Proteomes" id="UP001596154">
    <property type="component" value="Unassembled WGS sequence"/>
</dbReference>
<dbReference type="PANTHER" id="PTHR48267:SF1">
    <property type="entry name" value="BILIRUBIN OXIDASE"/>
    <property type="match status" value="1"/>
</dbReference>
<dbReference type="SUPFAM" id="SSF49503">
    <property type="entry name" value="Cupredoxins"/>
    <property type="match status" value="3"/>
</dbReference>